<keyword evidence="2" id="KW-1185">Reference proteome</keyword>
<evidence type="ECO:0000313" key="1">
    <source>
        <dbReference type="EMBL" id="KAJ4711927.1"/>
    </source>
</evidence>
<proteinExistence type="predicted"/>
<gene>
    <name evidence="1" type="ORF">OWV82_014262</name>
</gene>
<name>A0ACC1XM30_MELAZ</name>
<dbReference type="Proteomes" id="UP001164539">
    <property type="component" value="Chromosome 8"/>
</dbReference>
<protein>
    <submittedName>
        <fullName evidence="1">Extra-large G-like protein</fullName>
    </submittedName>
</protein>
<evidence type="ECO:0000313" key="2">
    <source>
        <dbReference type="Proteomes" id="UP001164539"/>
    </source>
</evidence>
<dbReference type="EMBL" id="CM051401">
    <property type="protein sequence ID" value="KAJ4711927.1"/>
    <property type="molecule type" value="Genomic_DNA"/>
</dbReference>
<comment type="caution">
    <text evidence="1">The sequence shown here is derived from an EMBL/GenBank/DDBJ whole genome shotgun (WGS) entry which is preliminary data.</text>
</comment>
<accession>A0ACC1XM30</accession>
<reference evidence="1 2" key="1">
    <citation type="journal article" date="2023" name="Science">
        <title>Complex scaffold remodeling in plant triterpene biosynthesis.</title>
        <authorList>
            <person name="De La Pena R."/>
            <person name="Hodgson H."/>
            <person name="Liu J.C."/>
            <person name="Stephenson M.J."/>
            <person name="Martin A.C."/>
            <person name="Owen C."/>
            <person name="Harkess A."/>
            <person name="Leebens-Mack J."/>
            <person name="Jimenez L.E."/>
            <person name="Osbourn A."/>
            <person name="Sattely E.S."/>
        </authorList>
    </citation>
    <scope>NUCLEOTIDE SEQUENCE [LARGE SCALE GENOMIC DNA]</scope>
    <source>
        <strain evidence="2">cv. JPN11</strain>
        <tissue evidence="1">Leaf</tissue>
    </source>
</reference>
<sequence>MAETSKIRLVRCPKCGNLLPELPDYSVYRCGGCDVVLRAKKKVSTNDGFLDNANEEKNVEGSLGSLAETEKENKKDRVFIQGKVDLVSVSSSRTEKEDFLVGNDDVNVGEKNKGLRLGQNNFEREIRYVDNCRQFSKCPIDVRVGGDDCDMNLNRSKSVISNVVEGIGEASTQLRNSSQVMPSRVILDNQVAEREGFREFDEELGADAGHSRLSPFPHSDEGSSNNKPNSLYKYGKPRKNFCYRDEPCGDESLELNRSEFNRKLHDLKEQISRLEGKPRERNLDDEKMAPSESYRDPAAYNVSMQPFLGYNHVVRPPNFNSSLGPAPSMNDHNFDMHNFYPSSRHVPHMMPRSNYEDPLRSQMLRRPHNQPPPPPPHQYPQQPPLDYYSGQYMDFNQDVLPCYPREPFLHQLACSCLHCCNRNWPVPPEVPSSGYSSRRLAKDPMRSNFYRQANPVEFGPQNYVPVRAIPPLHSQDPQLRTRWPTDIDSDVEAFYQSRPRRVVVAQENKRLCYPIAGGAPFMLCCNCLELLKLPRKVMAGSNNLQKLRCGTCSTSYSFEIKNKRLMISVPTETEKLSFDADDVPCGPPNGGILRTHGCSTAGGMNSCSIDFDSGYVFHSADTRNNLLLEDQMSNLSKSDKRQGQTSSSISAEEDKIPDRVIDQKDVSNSVELPTKDDMSPAVAASPVGNRFDDSASVHAVSSGGIGSRSKRTDHEKVIFTKIASQQNAEKDTSMEPEVEVSFNEYLNTSLSHDPVEVSKENQRRINKGHNTFLVGLIKKSFRDFSRSSQSTGNGRPNVSVNGQLIPDRLLKKAEKHAGPIEPGDYWYDSRAGFWGVMGEPCHGIIPSYIEEFSYPMPENCAAGNTGVFVNGRELHQIDFDLLTSRGLPATRDKKYIIEISGRVLDEDSGEELDCLGKLAPTVEKVKRGFGMRVPKVAL</sequence>
<organism evidence="1 2">
    <name type="scientific">Melia azedarach</name>
    <name type="common">Chinaberry tree</name>
    <dbReference type="NCBI Taxonomy" id="155640"/>
    <lineage>
        <taxon>Eukaryota</taxon>
        <taxon>Viridiplantae</taxon>
        <taxon>Streptophyta</taxon>
        <taxon>Embryophyta</taxon>
        <taxon>Tracheophyta</taxon>
        <taxon>Spermatophyta</taxon>
        <taxon>Magnoliopsida</taxon>
        <taxon>eudicotyledons</taxon>
        <taxon>Gunneridae</taxon>
        <taxon>Pentapetalae</taxon>
        <taxon>rosids</taxon>
        <taxon>malvids</taxon>
        <taxon>Sapindales</taxon>
        <taxon>Meliaceae</taxon>
        <taxon>Melia</taxon>
    </lineage>
</organism>